<dbReference type="Proteomes" id="UP000800096">
    <property type="component" value="Unassembled WGS sequence"/>
</dbReference>
<feature type="compositionally biased region" description="Polar residues" evidence="1">
    <location>
        <begin position="483"/>
        <end position="492"/>
    </location>
</feature>
<reference evidence="3" key="1">
    <citation type="journal article" date="2020" name="Stud. Mycol.">
        <title>101 Dothideomycetes genomes: a test case for predicting lifestyles and emergence of pathogens.</title>
        <authorList>
            <person name="Haridas S."/>
            <person name="Albert R."/>
            <person name="Binder M."/>
            <person name="Bloem J."/>
            <person name="Labutti K."/>
            <person name="Salamov A."/>
            <person name="Andreopoulos B."/>
            <person name="Baker S."/>
            <person name="Barry K."/>
            <person name="Bills G."/>
            <person name="Bluhm B."/>
            <person name="Cannon C."/>
            <person name="Castanera R."/>
            <person name="Culley D."/>
            <person name="Daum C."/>
            <person name="Ezra D."/>
            <person name="Gonzalez J."/>
            <person name="Henrissat B."/>
            <person name="Kuo A."/>
            <person name="Liang C."/>
            <person name="Lipzen A."/>
            <person name="Lutzoni F."/>
            <person name="Magnuson J."/>
            <person name="Mondo S."/>
            <person name="Nolan M."/>
            <person name="Ohm R."/>
            <person name="Pangilinan J."/>
            <person name="Park H.-J."/>
            <person name="Ramirez L."/>
            <person name="Alfaro M."/>
            <person name="Sun H."/>
            <person name="Tritt A."/>
            <person name="Yoshinaga Y."/>
            <person name="Zwiers L.-H."/>
            <person name="Turgeon B."/>
            <person name="Goodwin S."/>
            <person name="Spatafora J."/>
            <person name="Crous P."/>
            <person name="Grigoriev I."/>
        </authorList>
    </citation>
    <scope>NUCLEOTIDE SEQUENCE</scope>
    <source>
        <strain evidence="3">HMLAC05119</strain>
    </source>
</reference>
<feature type="compositionally biased region" description="Basic and acidic residues" evidence="1">
    <location>
        <begin position="270"/>
        <end position="292"/>
    </location>
</feature>
<name>A0A6A5QT10_AMPQU</name>
<feature type="region of interest" description="Disordered" evidence="1">
    <location>
        <begin position="124"/>
        <end position="245"/>
    </location>
</feature>
<feature type="compositionally biased region" description="Low complexity" evidence="1">
    <location>
        <begin position="555"/>
        <end position="572"/>
    </location>
</feature>
<dbReference type="Pfam" id="PF10180">
    <property type="entry name" value="WKF"/>
    <property type="match status" value="1"/>
</dbReference>
<feature type="region of interest" description="Disordered" evidence="1">
    <location>
        <begin position="481"/>
        <end position="580"/>
    </location>
</feature>
<feature type="compositionally biased region" description="Basic residues" evidence="1">
    <location>
        <begin position="139"/>
        <end position="150"/>
    </location>
</feature>
<evidence type="ECO:0000259" key="2">
    <source>
        <dbReference type="Pfam" id="PF10180"/>
    </source>
</evidence>
<gene>
    <name evidence="3" type="ORF">BDU57DRAFT_514163</name>
</gene>
<dbReference type="PANTHER" id="PTHR22306:SF2">
    <property type="entry name" value="CHROMOSOME 7 OPEN READING FRAME 50"/>
    <property type="match status" value="1"/>
</dbReference>
<organism evidence="3 4">
    <name type="scientific">Ampelomyces quisqualis</name>
    <name type="common">Powdery mildew agent</name>
    <dbReference type="NCBI Taxonomy" id="50730"/>
    <lineage>
        <taxon>Eukaryota</taxon>
        <taxon>Fungi</taxon>
        <taxon>Dikarya</taxon>
        <taxon>Ascomycota</taxon>
        <taxon>Pezizomycotina</taxon>
        <taxon>Dothideomycetes</taxon>
        <taxon>Pleosporomycetidae</taxon>
        <taxon>Pleosporales</taxon>
        <taxon>Pleosporineae</taxon>
        <taxon>Phaeosphaeriaceae</taxon>
        <taxon>Ampelomyces</taxon>
    </lineage>
</organism>
<dbReference type="PANTHER" id="PTHR22306">
    <property type="entry name" value="CHROMOSOME 7 OPEN READING FRAME 50"/>
    <property type="match status" value="1"/>
</dbReference>
<sequence length="580" mass="63102">MADAASRIPAWKRLGLALKNEAAQSGVTTPEINTSHSNLQHHSSSYGRDGSQTDVHISTEPALNGKSSKLGKRKHPHDTAEENEQTAKKGKPSTVESHTNDSVAIDNRIIADIAAAEAQRVVPQVSLNRSQPKGDPNYRKKKSKPSKSKRRVLEKTLVDPGPIQDKVHHDRSALSPDATVPAKGRNSLVSTGVQEQALAPDTTPQRHRGTRKDSKKGTLGSPSAVDRRKSVTFTPDTKRVDGSSGQDLFKNWVAEQKGVYLDFSGNYSEPVDKPEVQDAPKPVAKPEKEQPAEKPIAIKSTSARNSFSAKKTKPTSTVDIGSTATGVKSKGKRKDPTIYVSYLTQYHSDRAHWKFNKAKQNDVVDNALNIFRIPDEFSEAMLEYVQGLKGAGVIQRLRGKCEHVLKELDEEDAMDNPSTRKAMHDEALQTRIAKERKRRKVEGDVEGLAGHPHGDGYIRRMRRERAEALLTALGRAAPILPATHTNGINPMLSNVAPVRDSRKRKRRGDISSDDSSSESSSEEENSEAKNNSDSDSESDSDTDSNSSDPDARTQGSSESGSGSDSTSGSDGSARSESDSD</sequence>
<evidence type="ECO:0000313" key="4">
    <source>
        <dbReference type="Proteomes" id="UP000800096"/>
    </source>
</evidence>
<feature type="compositionally biased region" description="Polar residues" evidence="1">
    <location>
        <begin position="26"/>
        <end position="56"/>
    </location>
</feature>
<feature type="region of interest" description="Disordered" evidence="1">
    <location>
        <begin position="270"/>
        <end position="293"/>
    </location>
</feature>
<proteinExistence type="predicted"/>
<keyword evidence="4" id="KW-1185">Reference proteome</keyword>
<dbReference type="EMBL" id="ML979134">
    <property type="protein sequence ID" value="KAF1917746.1"/>
    <property type="molecule type" value="Genomic_DNA"/>
</dbReference>
<feature type="domain" description="WKF" evidence="2">
    <location>
        <begin position="341"/>
        <end position="403"/>
    </location>
</feature>
<accession>A0A6A5QT10</accession>
<dbReference type="AlphaFoldDB" id="A0A6A5QT10"/>
<protein>
    <recommendedName>
        <fullName evidence="2">WKF domain-containing protein</fullName>
    </recommendedName>
</protein>
<feature type="region of interest" description="Disordered" evidence="1">
    <location>
        <begin position="26"/>
        <end position="103"/>
    </location>
</feature>
<dbReference type="OrthoDB" id="10261563at2759"/>
<evidence type="ECO:0000256" key="1">
    <source>
        <dbReference type="SAM" id="MobiDB-lite"/>
    </source>
</evidence>
<evidence type="ECO:0000313" key="3">
    <source>
        <dbReference type="EMBL" id="KAF1917746.1"/>
    </source>
</evidence>
<dbReference type="InterPro" id="IPR019327">
    <property type="entry name" value="WKF"/>
</dbReference>
<feature type="compositionally biased region" description="Acidic residues" evidence="1">
    <location>
        <begin position="511"/>
        <end position="525"/>
    </location>
</feature>